<proteinExistence type="predicted"/>
<dbReference type="RefSeq" id="WP_165913723.1">
    <property type="nucleotide sequence ID" value="NZ_CP058648.1"/>
</dbReference>
<evidence type="ECO:0000313" key="1">
    <source>
        <dbReference type="EMBL" id="TCQ00535.1"/>
    </source>
</evidence>
<accession>A0A4R2THC9</accession>
<dbReference type="EMBL" id="SLYC01000030">
    <property type="protein sequence ID" value="TCQ00535.1"/>
    <property type="molecule type" value="Genomic_DNA"/>
</dbReference>
<dbReference type="PIRSF" id="PIRSF019169">
    <property type="entry name" value="PilM"/>
    <property type="match status" value="1"/>
</dbReference>
<organism evidence="1 2">
    <name type="scientific">Serpentinicella alkaliphila</name>
    <dbReference type="NCBI Taxonomy" id="1734049"/>
    <lineage>
        <taxon>Bacteria</taxon>
        <taxon>Bacillati</taxon>
        <taxon>Bacillota</taxon>
        <taxon>Clostridia</taxon>
        <taxon>Peptostreptococcales</taxon>
        <taxon>Natronincolaceae</taxon>
        <taxon>Serpentinicella</taxon>
    </lineage>
</organism>
<dbReference type="Gene3D" id="3.30.420.40">
    <property type="match status" value="2"/>
</dbReference>
<dbReference type="Proteomes" id="UP000295504">
    <property type="component" value="Unassembled WGS sequence"/>
</dbReference>
<name>A0A4R2THC9_9FIRM</name>
<dbReference type="InterPro" id="IPR050696">
    <property type="entry name" value="FtsA/MreB"/>
</dbReference>
<gene>
    <name evidence="1" type="ORF">EDD79_103024</name>
</gene>
<reference evidence="1 2" key="1">
    <citation type="submission" date="2019-03" db="EMBL/GenBank/DDBJ databases">
        <title>Genomic Encyclopedia of Type Strains, Phase IV (KMG-IV): sequencing the most valuable type-strain genomes for metagenomic binning, comparative biology and taxonomic classification.</title>
        <authorList>
            <person name="Goeker M."/>
        </authorList>
    </citation>
    <scope>NUCLEOTIDE SEQUENCE [LARGE SCALE GENOMIC DNA]</scope>
    <source>
        <strain evidence="1 2">DSM 100013</strain>
    </source>
</reference>
<dbReference type="PANTHER" id="PTHR32432:SF3">
    <property type="entry name" value="ETHANOLAMINE UTILIZATION PROTEIN EUTJ"/>
    <property type="match status" value="1"/>
</dbReference>
<comment type="caution">
    <text evidence="1">The sequence shown here is derived from an EMBL/GenBank/DDBJ whole genome shotgun (WGS) entry which is preliminary data.</text>
</comment>
<evidence type="ECO:0000313" key="2">
    <source>
        <dbReference type="Proteomes" id="UP000295504"/>
    </source>
</evidence>
<sequence>MGKSIFSIWNKDILSIDIGSHSIKMAVGKYEKNLVTITKVVNIDTSDDSLFDDRTFSMLRLKETIAKALHNHRINTTKTICSIESSSIITREIYMPSVKPEQLKGMLEFEIEQYLPIQVNEYIIQYKILETFEDGGMEKTKVLATALPNKIAEDYFHLIESLGLQPIVLDIHSNGVDKIFSLCERVNKQDSMSNKTIAVIDIGHTQINTIIIEKGIFKFNRLLKMGGKDIDTNICTFLDFSLGQAEKMKKQILDINEGLHNFTAASSTDIAEATDMGYIEKELEDFSYASRFMNVVKSSIDNWVTEIEKVFKYYTTRNTGNMIDEIYIYGGSSELGGIDKYLEGAFNIPTYKIDYLSNLNTDKAGTISLASYINNIGALIRRSGE</sequence>
<dbReference type="CDD" id="cd24049">
    <property type="entry name" value="ASKHA_NBD_PilM"/>
    <property type="match status" value="1"/>
</dbReference>
<keyword evidence="2" id="KW-1185">Reference proteome</keyword>
<dbReference type="AlphaFoldDB" id="A0A4R2THC9"/>
<dbReference type="PANTHER" id="PTHR32432">
    <property type="entry name" value="CELL DIVISION PROTEIN FTSA-RELATED"/>
    <property type="match status" value="1"/>
</dbReference>
<dbReference type="InterPro" id="IPR043129">
    <property type="entry name" value="ATPase_NBD"/>
</dbReference>
<dbReference type="Gene3D" id="3.30.1490.300">
    <property type="match status" value="1"/>
</dbReference>
<dbReference type="InterPro" id="IPR005883">
    <property type="entry name" value="PilM"/>
</dbReference>
<dbReference type="Pfam" id="PF11104">
    <property type="entry name" value="PilM_2"/>
    <property type="match status" value="1"/>
</dbReference>
<protein>
    <submittedName>
        <fullName evidence="1">Type IV pilus assembly protein PilM</fullName>
    </submittedName>
</protein>
<dbReference type="NCBIfam" id="TIGR01175">
    <property type="entry name" value="pilM"/>
    <property type="match status" value="1"/>
</dbReference>
<dbReference type="SUPFAM" id="SSF53067">
    <property type="entry name" value="Actin-like ATPase domain"/>
    <property type="match status" value="2"/>
</dbReference>